<dbReference type="Pfam" id="PF07654">
    <property type="entry name" value="C1-set"/>
    <property type="match status" value="3"/>
</dbReference>
<evidence type="ECO:0000256" key="2">
    <source>
        <dbReference type="SAM" id="MobiDB-lite"/>
    </source>
</evidence>
<dbReference type="FunFam" id="2.60.40.10:FF:001540">
    <property type="entry name" value="Immunoglobulin heavy constant gamma 1"/>
    <property type="match status" value="1"/>
</dbReference>
<reference evidence="4" key="2">
    <citation type="submission" date="2025-09" db="UniProtKB">
        <authorList>
            <consortium name="Ensembl"/>
        </authorList>
    </citation>
    <scope>IDENTIFICATION</scope>
</reference>
<proteinExistence type="predicted"/>
<dbReference type="InterPro" id="IPR003006">
    <property type="entry name" value="Ig/MHC_CS"/>
</dbReference>
<dbReference type="PROSITE" id="PS00290">
    <property type="entry name" value="IG_MHC"/>
    <property type="match status" value="1"/>
</dbReference>
<dbReference type="InterPro" id="IPR050380">
    <property type="entry name" value="Immune_Resp_Modulators"/>
</dbReference>
<feature type="domain" description="Ig-like" evidence="3">
    <location>
        <begin position="363"/>
        <end position="459"/>
    </location>
</feature>
<feature type="domain" description="Ig-like" evidence="3">
    <location>
        <begin position="255"/>
        <end position="354"/>
    </location>
</feature>
<feature type="region of interest" description="Disordered" evidence="2">
    <location>
        <begin position="52"/>
        <end position="81"/>
    </location>
</feature>
<dbReference type="SMART" id="SM00407">
    <property type="entry name" value="IGc1"/>
    <property type="match status" value="2"/>
</dbReference>
<dbReference type="InterPro" id="IPR003597">
    <property type="entry name" value="Ig_C1-set"/>
</dbReference>
<name>A0A8C9NZG6_SPEDA</name>
<reference evidence="4" key="1">
    <citation type="submission" date="2025-08" db="UniProtKB">
        <authorList>
            <consortium name="Ensembl"/>
        </authorList>
    </citation>
    <scope>IDENTIFICATION</scope>
</reference>
<dbReference type="FunFam" id="2.60.40.10:FF:000463">
    <property type="entry name" value="Immunoglobulin heavy constant gamma 1"/>
    <property type="match status" value="1"/>
</dbReference>
<feature type="compositionally biased region" description="Gly residues" evidence="2">
    <location>
        <begin position="25"/>
        <end position="38"/>
    </location>
</feature>
<evidence type="ECO:0000256" key="1">
    <source>
        <dbReference type="ARBA" id="ARBA00023319"/>
    </source>
</evidence>
<dbReference type="PANTHER" id="PTHR23411">
    <property type="entry name" value="TAPASIN"/>
    <property type="match status" value="1"/>
</dbReference>
<dbReference type="Gene3D" id="2.60.40.10">
    <property type="entry name" value="Immunoglobulins"/>
    <property type="match status" value="3"/>
</dbReference>
<accession>A0A8C9NZG6</accession>
<dbReference type="GO" id="GO:0034987">
    <property type="term" value="F:immunoglobulin receptor binding"/>
    <property type="evidence" value="ECO:0007669"/>
    <property type="project" value="UniProtKB-ARBA"/>
</dbReference>
<dbReference type="InterPro" id="IPR007110">
    <property type="entry name" value="Ig-like_dom"/>
</dbReference>
<dbReference type="AlphaFoldDB" id="A0A8C9NZG6"/>
<dbReference type="Ensembl" id="ENSSDAT00000000559.1">
    <property type="protein sequence ID" value="ENSSDAP00000000464.1"/>
    <property type="gene ID" value="ENSSDAG00000000105.1"/>
</dbReference>
<protein>
    <recommendedName>
        <fullName evidence="3">Ig-like domain-containing protein</fullName>
    </recommendedName>
</protein>
<feature type="compositionally biased region" description="Gly residues" evidence="2">
    <location>
        <begin position="1"/>
        <end position="11"/>
    </location>
</feature>
<dbReference type="InterPro" id="IPR013783">
    <property type="entry name" value="Ig-like_fold"/>
</dbReference>
<dbReference type="InterPro" id="IPR036179">
    <property type="entry name" value="Ig-like_dom_sf"/>
</dbReference>
<evidence type="ECO:0000259" key="3">
    <source>
        <dbReference type="PROSITE" id="PS50835"/>
    </source>
</evidence>
<dbReference type="Proteomes" id="UP000694422">
    <property type="component" value="Unplaced"/>
</dbReference>
<dbReference type="CDD" id="cd05768">
    <property type="entry name" value="IgC1_CH3_IgAGD_CH4_IgAEM"/>
    <property type="match status" value="1"/>
</dbReference>
<dbReference type="SUPFAM" id="SSF48726">
    <property type="entry name" value="Immunoglobulin"/>
    <property type="match status" value="3"/>
</dbReference>
<dbReference type="CDD" id="cd21817">
    <property type="entry name" value="IgC1_CH1_IgEG"/>
    <property type="match status" value="1"/>
</dbReference>
<organism evidence="4 5">
    <name type="scientific">Spermophilus dauricus</name>
    <name type="common">Daurian ground squirrel</name>
    <dbReference type="NCBI Taxonomy" id="99837"/>
    <lineage>
        <taxon>Eukaryota</taxon>
        <taxon>Metazoa</taxon>
        <taxon>Chordata</taxon>
        <taxon>Craniata</taxon>
        <taxon>Vertebrata</taxon>
        <taxon>Euteleostomi</taxon>
        <taxon>Mammalia</taxon>
        <taxon>Eutheria</taxon>
        <taxon>Euarchontoglires</taxon>
        <taxon>Glires</taxon>
        <taxon>Rodentia</taxon>
        <taxon>Sciuromorpha</taxon>
        <taxon>Sciuridae</taxon>
        <taxon>Xerinae</taxon>
        <taxon>Marmotini</taxon>
        <taxon>Spermophilus</taxon>
    </lineage>
</organism>
<evidence type="ECO:0000313" key="5">
    <source>
        <dbReference type="Proteomes" id="UP000694422"/>
    </source>
</evidence>
<keyword evidence="5" id="KW-1185">Reference proteome</keyword>
<evidence type="ECO:0000313" key="4">
    <source>
        <dbReference type="Ensembl" id="ENSSDAP00000000464.1"/>
    </source>
</evidence>
<feature type="domain" description="Ig-like" evidence="3">
    <location>
        <begin position="132"/>
        <end position="224"/>
    </location>
</feature>
<dbReference type="FunFam" id="2.60.40.10:FF:001129">
    <property type="entry name" value="Immunoglobulin heavy constant gamma 1"/>
    <property type="match status" value="1"/>
</dbReference>
<dbReference type="PROSITE" id="PS50835">
    <property type="entry name" value="IG_LIKE"/>
    <property type="match status" value="3"/>
</dbReference>
<sequence length="464" mass="50061">MSQSSGLGGPNQEGPRGCLRAGPRAQGGGARDAPGGQGNLAEQLQLSWGRWGAGGVREAPGARRGWGPQGHTGPVPLPQGQGVAHRANCTVGSVSFWKPIRRGLAWEVGPTRWVPDHSSLSIFSLAASTTSPSVFPLAPSSGDTSGSSVNLGCLVKGYFPEPVTVTWNSGSLSSGIRTFPAVLQSGLYSVTSMVTVPTSTWPSQTVTCNVAHPASSTKVDKTIGKGTASPCNIPTFPTCPPCPCKSPAPEILGGPSVFIFPPKPKDTLMISLTPKVTCVVVDVSQEDPEVQFNWYVDNVEVNTAETKPQERQYNSTFRVVSVLPIKHQDWLNGKKFKCKVNNKALPSPIEKTISKVKGQPRAPEVYVLPPAQEELTKNTVSLTCYIQGFYPADISVEWEKQGQPETEYRTTEPVLDSDGTYFLYSKLRVDRNSWQRGDQFTCSVMHEALHNHFTQKTLSRSPGK</sequence>
<keyword evidence="1" id="KW-0393">Immunoglobulin domain</keyword>
<feature type="region of interest" description="Disordered" evidence="2">
    <location>
        <begin position="1"/>
        <end position="39"/>
    </location>
</feature>